<evidence type="ECO:0000313" key="6">
    <source>
        <dbReference type="Proteomes" id="UP000070587"/>
    </source>
</evidence>
<dbReference type="Gene3D" id="1.10.8.140">
    <property type="entry name" value="PDCD5-like"/>
    <property type="match status" value="1"/>
</dbReference>
<dbReference type="STRING" id="1609559.TQ32_05655"/>
<dbReference type="HAMAP" id="MF_00026">
    <property type="entry name" value="dsDNA_bind"/>
    <property type="match status" value="1"/>
</dbReference>
<evidence type="ECO:0000313" key="7">
    <source>
        <dbReference type="Proteomes" id="UP001571980"/>
    </source>
</evidence>
<dbReference type="GeneID" id="28491300"/>
<reference evidence="5 7" key="3">
    <citation type="submission" date="2023-03" db="EMBL/GenBank/DDBJ databases">
        <title>Speciation in Pyrococcus: adaptation to high temperature as a mechanism.</title>
        <authorList>
            <person name="Gu J."/>
        </authorList>
    </citation>
    <scope>NUCLEOTIDE SEQUENCE [LARGE SCALE GENOMIC DNA]</scope>
    <source>
        <strain evidence="5 7">LMOA34</strain>
    </source>
</reference>
<dbReference type="PANTHER" id="PTHR10840">
    <property type="entry name" value="PROGRAMMED CELL DEATH PROTEIN 5"/>
    <property type="match status" value="1"/>
</dbReference>
<dbReference type="SUPFAM" id="SSF46950">
    <property type="entry name" value="Double-stranded DNA-binding domain"/>
    <property type="match status" value="1"/>
</dbReference>
<accession>A0A127B9M0</accession>
<evidence type="ECO:0000313" key="5">
    <source>
        <dbReference type="EMBL" id="MFA4804157.1"/>
    </source>
</evidence>
<dbReference type="Proteomes" id="UP000070587">
    <property type="component" value="Chromosome"/>
</dbReference>
<dbReference type="Pfam" id="PF01984">
    <property type="entry name" value="dsDNA_bind"/>
    <property type="match status" value="1"/>
</dbReference>
<evidence type="ECO:0000256" key="3">
    <source>
        <dbReference type="HAMAP-Rule" id="MF_00026"/>
    </source>
</evidence>
<dbReference type="PANTHER" id="PTHR10840:SF0">
    <property type="entry name" value="PROGRAMMED CELL DEATH PROTEIN 5"/>
    <property type="match status" value="1"/>
</dbReference>
<dbReference type="KEGG" id="pyc:TQ32_05655"/>
<name>A0A127B9M0_9EURY</name>
<dbReference type="GO" id="GO:0005829">
    <property type="term" value="C:cytosol"/>
    <property type="evidence" value="ECO:0007669"/>
    <property type="project" value="TreeGrafter"/>
</dbReference>
<dbReference type="AlphaFoldDB" id="A0A127B9M0"/>
<proteinExistence type="inferred from homology"/>
<dbReference type="EMBL" id="JARRIG010000003">
    <property type="protein sequence ID" value="MFA4804157.1"/>
    <property type="molecule type" value="Genomic_DNA"/>
</dbReference>
<evidence type="ECO:0000256" key="1">
    <source>
        <dbReference type="ARBA" id="ARBA00010490"/>
    </source>
</evidence>
<evidence type="ECO:0000256" key="2">
    <source>
        <dbReference type="ARBA" id="ARBA00023125"/>
    </source>
</evidence>
<keyword evidence="7" id="KW-1185">Reference proteome</keyword>
<dbReference type="OrthoDB" id="7912at2157"/>
<dbReference type="EMBL" id="CP010835">
    <property type="protein sequence ID" value="AMM54018.1"/>
    <property type="molecule type" value="Genomic_DNA"/>
</dbReference>
<evidence type="ECO:0000313" key="4">
    <source>
        <dbReference type="EMBL" id="AMM54018.1"/>
    </source>
</evidence>
<organism evidence="4 6">
    <name type="scientific">Pyrococcus kukulkanii</name>
    <dbReference type="NCBI Taxonomy" id="1609559"/>
    <lineage>
        <taxon>Archaea</taxon>
        <taxon>Methanobacteriati</taxon>
        <taxon>Methanobacteriota</taxon>
        <taxon>Thermococci</taxon>
        <taxon>Thermococcales</taxon>
        <taxon>Thermococcaceae</taxon>
        <taxon>Pyrococcus</taxon>
    </lineage>
</organism>
<dbReference type="RefSeq" id="WP_068322120.1">
    <property type="nucleotide sequence ID" value="NZ_CP010835.1"/>
</dbReference>
<sequence>MAEDIEEIRRRKLMELQKKYLEQQKAQEEEIKQQALIEAQIQAILRKILTPEARERLARVKLVRPELARQVELILVQLYQAGQITEKIDDAKLKRILAQIEARTRREFRIKW</sequence>
<dbReference type="Proteomes" id="UP001571980">
    <property type="component" value="Unassembled WGS sequence"/>
</dbReference>
<protein>
    <recommendedName>
        <fullName evidence="3">DNA-binding protein P8X34_05305</fullName>
    </recommendedName>
</protein>
<dbReference type="NCBIfam" id="NF003268">
    <property type="entry name" value="PRK04239.1"/>
    <property type="match status" value="1"/>
</dbReference>
<dbReference type="InterPro" id="IPR002836">
    <property type="entry name" value="PDCD5-like"/>
</dbReference>
<reference evidence="4 6" key="2">
    <citation type="journal article" date="2016" name="Int. J. Syst. Evol. Microbiol.">
        <title>Pyrococcus kukulkanii sp. nov., a hyperthermophilic, piezophilic archaeon isolated from a deep-sea hydrothermal vent.</title>
        <authorList>
            <person name="Callac N."/>
            <person name="Oger P."/>
            <person name="Lesongeur F."/>
            <person name="Rattray J.E."/>
            <person name="Vannier P."/>
            <person name="Michoud G."/>
            <person name="Beauverger M."/>
            <person name="Gayet N."/>
            <person name="Rouxel O."/>
            <person name="Jebbar M."/>
            <person name="Godfroy A."/>
        </authorList>
    </citation>
    <scope>NUCLEOTIDE SEQUENCE [LARGE SCALE GENOMIC DNA]</scope>
    <source>
        <strain evidence="4 6">NCB100</strain>
    </source>
</reference>
<dbReference type="PATRIC" id="fig|1609559.3.peg.1180"/>
<dbReference type="InterPro" id="IPR022889">
    <property type="entry name" value="DNA_bind_arc"/>
</dbReference>
<dbReference type="InterPro" id="IPR036883">
    <property type="entry name" value="PDCD5-like_sf"/>
</dbReference>
<reference evidence="6" key="1">
    <citation type="submission" date="2015-02" db="EMBL/GenBank/DDBJ databases">
        <title>Pyrococcus kukulkanii sp. nov., a novel hyperthermophilic archaeon isolated from a deep-sea hydrothermal vent at the Guaymas Basin.</title>
        <authorList>
            <person name="Oger P.M."/>
            <person name="Callac N."/>
            <person name="Jebbar M."/>
            <person name="Godfroy A."/>
        </authorList>
    </citation>
    <scope>NUCLEOTIDE SEQUENCE [LARGE SCALE GENOMIC DNA]</scope>
    <source>
        <strain evidence="6">NCB100</strain>
    </source>
</reference>
<comment type="similarity">
    <text evidence="1 3">Belongs to the PDCD5 family.</text>
</comment>
<dbReference type="GO" id="GO:0003677">
    <property type="term" value="F:DNA binding"/>
    <property type="evidence" value="ECO:0007669"/>
    <property type="project" value="UniProtKB-UniRule"/>
</dbReference>
<dbReference type="PIRSF" id="PIRSF015730">
    <property type="entry name" value="TFAR19"/>
    <property type="match status" value="1"/>
</dbReference>
<keyword evidence="2 3" id="KW-0238">DNA-binding</keyword>
<gene>
    <name evidence="5" type="ORF">P8X34_05305</name>
    <name evidence="4" type="ORF">TQ32_05655</name>
</gene>